<evidence type="ECO:0000256" key="1">
    <source>
        <dbReference type="ARBA" id="ARBA00001974"/>
    </source>
</evidence>
<dbReference type="AlphaFoldDB" id="A0A1J1I7X7"/>
<dbReference type="Gene3D" id="2.40.30.10">
    <property type="entry name" value="Translation factors"/>
    <property type="match status" value="1"/>
</dbReference>
<dbReference type="Pfam" id="PF00970">
    <property type="entry name" value="FAD_binding_6"/>
    <property type="match status" value="1"/>
</dbReference>
<feature type="binding site" evidence="5">
    <location>
        <position position="169"/>
    </location>
    <ligand>
        <name>FAD</name>
        <dbReference type="ChEBI" id="CHEBI:57692"/>
    </ligand>
</feature>
<dbReference type="InterPro" id="IPR001834">
    <property type="entry name" value="CBR-like"/>
</dbReference>
<keyword evidence="4" id="KW-0560">Oxidoreductase</keyword>
<dbReference type="STRING" id="568069.A0A1J1I7X7"/>
<dbReference type="SUPFAM" id="SSF63380">
    <property type="entry name" value="Riboflavin synthase domain-like"/>
    <property type="match status" value="1"/>
</dbReference>
<accession>A0A1J1I7X7</accession>
<keyword evidence="8" id="KW-1185">Reference proteome</keyword>
<feature type="binding site" evidence="5">
    <location>
        <position position="159"/>
    </location>
    <ligand>
        <name>FAD</name>
        <dbReference type="ChEBI" id="CHEBI:57692"/>
    </ligand>
</feature>
<evidence type="ECO:0000256" key="4">
    <source>
        <dbReference type="ARBA" id="ARBA00023002"/>
    </source>
</evidence>
<evidence type="ECO:0000259" key="6">
    <source>
        <dbReference type="Pfam" id="PF00970"/>
    </source>
</evidence>
<feature type="binding site" evidence="5">
    <location>
        <position position="142"/>
    </location>
    <ligand>
        <name>FAD</name>
        <dbReference type="ChEBI" id="CHEBI:57692"/>
    </ligand>
</feature>
<dbReference type="PANTHER" id="PTHR19370:SF184">
    <property type="entry name" value="NADH-CYTOCHROME B5 REDUCTASE-LIKE"/>
    <property type="match status" value="1"/>
</dbReference>
<dbReference type="GO" id="GO:0016491">
    <property type="term" value="F:oxidoreductase activity"/>
    <property type="evidence" value="ECO:0007669"/>
    <property type="project" value="UniProtKB-KW"/>
</dbReference>
<feature type="binding site" evidence="5">
    <location>
        <position position="161"/>
    </location>
    <ligand>
        <name>FAD</name>
        <dbReference type="ChEBI" id="CHEBI:57692"/>
    </ligand>
</feature>
<dbReference type="InterPro" id="IPR008333">
    <property type="entry name" value="Cbr1-like_FAD-bd_dom"/>
</dbReference>
<proteinExistence type="predicted"/>
<name>A0A1J1I7X7_9DIPT</name>
<dbReference type="OrthoDB" id="432685at2759"/>
<evidence type="ECO:0000256" key="2">
    <source>
        <dbReference type="ARBA" id="ARBA00022630"/>
    </source>
</evidence>
<protein>
    <submittedName>
        <fullName evidence="7">CLUMA_CG008010, isoform A</fullName>
    </submittedName>
</protein>
<evidence type="ECO:0000313" key="7">
    <source>
        <dbReference type="EMBL" id="CRK94505.1"/>
    </source>
</evidence>
<comment type="cofactor">
    <cofactor evidence="1 5">
        <name>FAD</name>
        <dbReference type="ChEBI" id="CHEBI:57692"/>
    </cofactor>
</comment>
<feature type="domain" description="Flavoprotein pyridine nucleotide cytochrome reductase-like FAD-binding" evidence="6">
    <location>
        <begin position="140"/>
        <end position="192"/>
    </location>
</feature>
<keyword evidence="3 5" id="KW-0274">FAD</keyword>
<dbReference type="InterPro" id="IPR017938">
    <property type="entry name" value="Riboflavin_synthase-like_b-brl"/>
</dbReference>
<dbReference type="PANTHER" id="PTHR19370">
    <property type="entry name" value="NADH-CYTOCHROME B5 REDUCTASE"/>
    <property type="match status" value="1"/>
</dbReference>
<organism evidence="7 8">
    <name type="scientific">Clunio marinus</name>
    <dbReference type="NCBI Taxonomy" id="568069"/>
    <lineage>
        <taxon>Eukaryota</taxon>
        <taxon>Metazoa</taxon>
        <taxon>Ecdysozoa</taxon>
        <taxon>Arthropoda</taxon>
        <taxon>Hexapoda</taxon>
        <taxon>Insecta</taxon>
        <taxon>Pterygota</taxon>
        <taxon>Neoptera</taxon>
        <taxon>Endopterygota</taxon>
        <taxon>Diptera</taxon>
        <taxon>Nematocera</taxon>
        <taxon>Chironomoidea</taxon>
        <taxon>Chironomidae</taxon>
        <taxon>Clunio</taxon>
    </lineage>
</organism>
<dbReference type="EMBL" id="CVRI01000039">
    <property type="protein sequence ID" value="CRK94505.1"/>
    <property type="molecule type" value="Genomic_DNA"/>
</dbReference>
<evidence type="ECO:0000256" key="5">
    <source>
        <dbReference type="PIRSR" id="PIRSR601834-1"/>
    </source>
</evidence>
<feature type="binding site" evidence="5">
    <location>
        <position position="167"/>
    </location>
    <ligand>
        <name>FAD</name>
        <dbReference type="ChEBI" id="CHEBI:57692"/>
    </ligand>
</feature>
<feature type="binding site" evidence="5">
    <location>
        <position position="144"/>
    </location>
    <ligand>
        <name>FAD</name>
        <dbReference type="ChEBI" id="CHEBI:57692"/>
    </ligand>
</feature>
<feature type="binding site" evidence="5">
    <location>
        <position position="168"/>
    </location>
    <ligand>
        <name>FAD</name>
        <dbReference type="ChEBI" id="CHEBI:57692"/>
    </ligand>
</feature>
<sequence length="209" mass="25091">MAAPLEDCCGLGCNNCILDRFLDVKRPGDTAGTINLFNKKEYQKFIVKEIKKVLPLVYQFTFELLCERDVPFRIEEQLFAPPVSYLMLRAFRNFEDSNPEFNELFMDFKEFMHPPKSEDTTKYFRMEPQRFDKGTPEIYFSRKYTPYEVNEQYRTFKILVKLETFGKMSRYFTTLKVGSICEFKGPFEAYKYKKEERENYLVFTQDFFI</sequence>
<evidence type="ECO:0000313" key="8">
    <source>
        <dbReference type="Proteomes" id="UP000183832"/>
    </source>
</evidence>
<gene>
    <name evidence="7" type="ORF">CLUMA_CG008010</name>
</gene>
<keyword evidence="2 5" id="KW-0285">Flavoprotein</keyword>
<dbReference type="Proteomes" id="UP000183832">
    <property type="component" value="Unassembled WGS sequence"/>
</dbReference>
<evidence type="ECO:0000256" key="3">
    <source>
        <dbReference type="ARBA" id="ARBA00022827"/>
    </source>
</evidence>
<reference evidence="7 8" key="1">
    <citation type="submission" date="2015-04" db="EMBL/GenBank/DDBJ databases">
        <authorList>
            <person name="Syromyatnikov M.Y."/>
            <person name="Popov V.N."/>
        </authorList>
    </citation>
    <scope>NUCLEOTIDE SEQUENCE [LARGE SCALE GENOMIC DNA]</scope>
</reference>